<protein>
    <submittedName>
        <fullName evidence="2">Multisubunit Na+/H+ antiporter MnhF subunit</fullName>
    </submittedName>
</protein>
<proteinExistence type="predicted"/>
<dbReference type="EMBL" id="JAASQL010000001">
    <property type="protein sequence ID" value="NIJ45174.1"/>
    <property type="molecule type" value="Genomic_DNA"/>
</dbReference>
<accession>A0ABX0U9Y0</accession>
<keyword evidence="1" id="KW-0472">Membrane</keyword>
<dbReference type="RefSeq" id="WP_167186525.1">
    <property type="nucleotide sequence ID" value="NZ_JAASQL010000001.1"/>
</dbReference>
<keyword evidence="3" id="KW-1185">Reference proteome</keyword>
<evidence type="ECO:0000313" key="3">
    <source>
        <dbReference type="Proteomes" id="UP000745859"/>
    </source>
</evidence>
<feature type="transmembrane region" description="Helical" evidence="1">
    <location>
        <begin position="120"/>
        <end position="139"/>
    </location>
</feature>
<evidence type="ECO:0000313" key="2">
    <source>
        <dbReference type="EMBL" id="NIJ45174.1"/>
    </source>
</evidence>
<name>A0ABX0U9Y0_9FLAO</name>
<feature type="transmembrane region" description="Helical" evidence="1">
    <location>
        <begin position="50"/>
        <end position="72"/>
    </location>
</feature>
<feature type="transmembrane region" description="Helical" evidence="1">
    <location>
        <begin position="243"/>
        <end position="265"/>
    </location>
</feature>
<evidence type="ECO:0000256" key="1">
    <source>
        <dbReference type="SAM" id="Phobius"/>
    </source>
</evidence>
<dbReference type="Proteomes" id="UP000745859">
    <property type="component" value="Unassembled WGS sequence"/>
</dbReference>
<comment type="caution">
    <text evidence="2">The sequence shown here is derived from an EMBL/GenBank/DDBJ whole genome shotgun (WGS) entry which is preliminary data.</text>
</comment>
<keyword evidence="1" id="KW-0812">Transmembrane</keyword>
<gene>
    <name evidence="2" type="ORF">FHR24_001613</name>
</gene>
<reference evidence="2 3" key="1">
    <citation type="submission" date="2020-03" db="EMBL/GenBank/DDBJ databases">
        <title>Genomic Encyclopedia of Type Strains, Phase IV (KMG-IV): sequencing the most valuable type-strain genomes for metagenomic binning, comparative biology and taxonomic classification.</title>
        <authorList>
            <person name="Goeker M."/>
        </authorList>
    </citation>
    <scope>NUCLEOTIDE SEQUENCE [LARGE SCALE GENOMIC DNA]</scope>
    <source>
        <strain evidence="2 3">DSM 101599</strain>
    </source>
</reference>
<sequence length="282" mass="33390">MIKQSQFSIYDFLGYIIPGSTLIYSYIIIEKINTDHFESIEKTLKDFGNINAEGIFIFIICSYIIGHLLSFLSSLTIEKYSNLKYNYPSKYLLEIGERSHYFKKITFKKGKITKDLKTNFWRLIIGILLLPIYTIDLVFNVKKNYTKSLDPFLRDQITLKIKRLLVKLKIEVSDFDLEKHDFHRIILHHSFEKNTSHQFKMINYVALYGFLRNISLTSIILFWVYTYTGLKNFDFNNPIDVKILTIVFILGFISFVSFVAFVKFYRRYTLEGLMLTLIDEEI</sequence>
<feature type="transmembrane region" description="Helical" evidence="1">
    <location>
        <begin position="12"/>
        <end position="29"/>
    </location>
</feature>
<organism evidence="2 3">
    <name type="scientific">Wenyingzhuangia heitensis</name>
    <dbReference type="NCBI Taxonomy" id="1487859"/>
    <lineage>
        <taxon>Bacteria</taxon>
        <taxon>Pseudomonadati</taxon>
        <taxon>Bacteroidota</taxon>
        <taxon>Flavobacteriia</taxon>
        <taxon>Flavobacteriales</taxon>
        <taxon>Flavobacteriaceae</taxon>
        <taxon>Wenyingzhuangia</taxon>
    </lineage>
</organism>
<keyword evidence="1" id="KW-1133">Transmembrane helix</keyword>
<feature type="transmembrane region" description="Helical" evidence="1">
    <location>
        <begin position="201"/>
        <end position="223"/>
    </location>
</feature>